<dbReference type="STRING" id="1440774.Y900_018110"/>
<reference evidence="6" key="1">
    <citation type="submission" date="2014-05" db="EMBL/GenBank/DDBJ databases">
        <title>Genome sequence of Mycobacterium aromaticivorans strain JS19b1T (= DSM 45407T).</title>
        <authorList>
            <person name="Kwak Y."/>
            <person name="Park G.-S."/>
            <person name="Li Q.X."/>
            <person name="Lee S.-E."/>
            <person name="Shin J.-H."/>
        </authorList>
    </citation>
    <scope>NUCLEOTIDE SEQUENCE [LARGE SCALE GENOMIC DNA]</scope>
    <source>
        <strain evidence="6">JS19b1</strain>
    </source>
</reference>
<dbReference type="InterPro" id="IPR041347">
    <property type="entry name" value="MftR_C"/>
</dbReference>
<evidence type="ECO:0000259" key="5">
    <source>
        <dbReference type="PROSITE" id="PS50977"/>
    </source>
</evidence>
<dbReference type="eggNOG" id="COG1309">
    <property type="taxonomic scope" value="Bacteria"/>
</dbReference>
<feature type="DNA-binding region" description="H-T-H motif" evidence="4">
    <location>
        <begin position="41"/>
        <end position="60"/>
    </location>
</feature>
<organism evidence="6 7">
    <name type="scientific">Mycolicibacterium aromaticivorans JS19b1 = JCM 16368</name>
    <dbReference type="NCBI Taxonomy" id="1440774"/>
    <lineage>
        <taxon>Bacteria</taxon>
        <taxon>Bacillati</taxon>
        <taxon>Actinomycetota</taxon>
        <taxon>Actinomycetes</taxon>
        <taxon>Mycobacteriales</taxon>
        <taxon>Mycobacteriaceae</taxon>
        <taxon>Mycolicibacterium</taxon>
    </lineage>
</organism>
<dbReference type="Gene3D" id="1.10.10.60">
    <property type="entry name" value="Homeodomain-like"/>
    <property type="match status" value="1"/>
</dbReference>
<feature type="domain" description="HTH tetR-type" evidence="5">
    <location>
        <begin position="18"/>
        <end position="78"/>
    </location>
</feature>
<accession>A0A064CQ33</accession>
<keyword evidence="2 4" id="KW-0238">DNA-binding</keyword>
<gene>
    <name evidence="6" type="ORF">Y900_018110</name>
</gene>
<dbReference type="InterPro" id="IPR023772">
    <property type="entry name" value="DNA-bd_HTH_TetR-type_CS"/>
</dbReference>
<dbReference type="PRINTS" id="PR00455">
    <property type="entry name" value="HTHTETR"/>
</dbReference>
<dbReference type="EMBL" id="JALN02000001">
    <property type="protein sequence ID" value="KDF00794.1"/>
    <property type="molecule type" value="Genomic_DNA"/>
</dbReference>
<sequence length="204" mass="22301">MSSPPAERPPTLRDRQRAQVRADIHAAAYRLFAARGFGNVTTDDIAAEASVSPRTFFRHVATKEDLLLGAVQRGNAAIASLLLRRPRDESPDVALAAAIVSRVGSFEDVDLENWRAAILTAPELLDRATLLSTADREQMIQLVAARMTADPSQDLRPGLLVQLSFAAADFAFQQWVRNRGDRRRPLAADVAEALAVVAHPRWSG</sequence>
<dbReference type="PROSITE" id="PS50977">
    <property type="entry name" value="HTH_TETR_2"/>
    <property type="match status" value="1"/>
</dbReference>
<name>A0A064CQ33_9MYCO</name>
<keyword evidence="3" id="KW-0804">Transcription</keyword>
<protein>
    <submittedName>
        <fullName evidence="6">Transcriptional regulator</fullName>
    </submittedName>
</protein>
<dbReference type="InterPro" id="IPR009057">
    <property type="entry name" value="Homeodomain-like_sf"/>
</dbReference>
<dbReference type="PANTHER" id="PTHR30055:SF238">
    <property type="entry name" value="MYCOFACTOCIN BIOSYNTHESIS TRANSCRIPTIONAL REGULATOR MFTR-RELATED"/>
    <property type="match status" value="1"/>
</dbReference>
<evidence type="ECO:0000256" key="4">
    <source>
        <dbReference type="PROSITE-ProRule" id="PRU00335"/>
    </source>
</evidence>
<keyword evidence="1" id="KW-0805">Transcription regulation</keyword>
<dbReference type="Gene3D" id="1.10.357.10">
    <property type="entry name" value="Tetracycline Repressor, domain 2"/>
    <property type="match status" value="1"/>
</dbReference>
<dbReference type="GO" id="GO:0000976">
    <property type="term" value="F:transcription cis-regulatory region binding"/>
    <property type="evidence" value="ECO:0007669"/>
    <property type="project" value="TreeGrafter"/>
</dbReference>
<dbReference type="PANTHER" id="PTHR30055">
    <property type="entry name" value="HTH-TYPE TRANSCRIPTIONAL REGULATOR RUTR"/>
    <property type="match status" value="1"/>
</dbReference>
<keyword evidence="7" id="KW-1185">Reference proteome</keyword>
<dbReference type="Pfam" id="PF00440">
    <property type="entry name" value="TetR_N"/>
    <property type="match status" value="1"/>
</dbReference>
<dbReference type="RefSeq" id="WP_036343501.1">
    <property type="nucleotide sequence ID" value="NZ_JALN02000001.1"/>
</dbReference>
<comment type="caution">
    <text evidence="6">The sequence shown here is derived from an EMBL/GenBank/DDBJ whole genome shotgun (WGS) entry which is preliminary data.</text>
</comment>
<evidence type="ECO:0000256" key="2">
    <source>
        <dbReference type="ARBA" id="ARBA00023125"/>
    </source>
</evidence>
<dbReference type="SUPFAM" id="SSF46689">
    <property type="entry name" value="Homeodomain-like"/>
    <property type="match status" value="1"/>
</dbReference>
<dbReference type="GO" id="GO:0003700">
    <property type="term" value="F:DNA-binding transcription factor activity"/>
    <property type="evidence" value="ECO:0007669"/>
    <property type="project" value="TreeGrafter"/>
</dbReference>
<dbReference type="Pfam" id="PF17754">
    <property type="entry name" value="TetR_C_14"/>
    <property type="match status" value="1"/>
</dbReference>
<evidence type="ECO:0000256" key="3">
    <source>
        <dbReference type="ARBA" id="ARBA00023163"/>
    </source>
</evidence>
<dbReference type="InterPro" id="IPR050109">
    <property type="entry name" value="HTH-type_TetR-like_transc_reg"/>
</dbReference>
<dbReference type="AlphaFoldDB" id="A0A064CQ33"/>
<dbReference type="OrthoDB" id="3211155at2"/>
<evidence type="ECO:0000256" key="1">
    <source>
        <dbReference type="ARBA" id="ARBA00023015"/>
    </source>
</evidence>
<dbReference type="Proteomes" id="UP000022835">
    <property type="component" value="Unassembled WGS sequence"/>
</dbReference>
<dbReference type="InterPro" id="IPR001647">
    <property type="entry name" value="HTH_TetR"/>
</dbReference>
<evidence type="ECO:0000313" key="7">
    <source>
        <dbReference type="Proteomes" id="UP000022835"/>
    </source>
</evidence>
<proteinExistence type="predicted"/>
<dbReference type="PROSITE" id="PS01081">
    <property type="entry name" value="HTH_TETR_1"/>
    <property type="match status" value="1"/>
</dbReference>
<evidence type="ECO:0000313" key="6">
    <source>
        <dbReference type="EMBL" id="KDF00794.1"/>
    </source>
</evidence>